<evidence type="ECO:0000256" key="3">
    <source>
        <dbReference type="ARBA" id="ARBA00023172"/>
    </source>
</evidence>
<dbReference type="HOGENOM" id="CLU_047407_4_1_9"/>
<dbReference type="AlphaFoldDB" id="G9YHY0"/>
<proteinExistence type="predicted"/>
<dbReference type="PANTHER" id="PTHR34605">
    <property type="entry name" value="PHAGE_INTEGRASE DOMAIN-CONTAINING PROTEIN"/>
    <property type="match status" value="1"/>
</dbReference>
<evidence type="ECO:0000256" key="4">
    <source>
        <dbReference type="PROSITE-ProRule" id="PRU01248"/>
    </source>
</evidence>
<keyword evidence="2 4" id="KW-0238">DNA-binding</keyword>
<accession>G9YHY0</accession>
<feature type="domain" description="Core-binding (CB)" evidence="6">
    <location>
        <begin position="48"/>
        <end position="129"/>
    </location>
</feature>
<dbReference type="Gene3D" id="1.10.443.10">
    <property type="entry name" value="Intergrase catalytic core"/>
    <property type="match status" value="1"/>
</dbReference>
<evidence type="ECO:0000313" key="8">
    <source>
        <dbReference type="Proteomes" id="UP000005481"/>
    </source>
</evidence>
<dbReference type="CDD" id="cd00799">
    <property type="entry name" value="INT_Cre_C"/>
    <property type="match status" value="1"/>
</dbReference>
<dbReference type="InterPro" id="IPR002104">
    <property type="entry name" value="Integrase_catalytic"/>
</dbReference>
<feature type="domain" description="Tyr recombinase" evidence="5">
    <location>
        <begin position="156"/>
        <end position="352"/>
    </location>
</feature>
<dbReference type="PATRIC" id="fig|861450.3.peg.1179"/>
<dbReference type="Pfam" id="PF00589">
    <property type="entry name" value="Phage_integrase"/>
    <property type="match status" value="1"/>
</dbReference>
<dbReference type="InterPro" id="IPR004107">
    <property type="entry name" value="Integrase_SAM-like_N"/>
</dbReference>
<sequence>MITGKAITSDNVKLSEVTELYVSQGAGKIMAYEGLDHFYIGQPVLIENNKGLSAKARQSIYVARADNTIDAYASDWKDFCDWCSQQGQAYFPAAPETIVNYINDLADNAKANTVARRISALTENYDAAGLTDNPCRMPLVKDALRGIKRMKGTLQQGKMPILFDDLKEMLRHADGHALEQARDRAILLIGFYGAMRRSEIAALNVEDLRFSRLGLLITIRNAKTDKSGQGQIVAIPAVGDESVDAVRALRHWLQAAGITTGPVFRGFTKKRSVRKTHISDKSIALIVKKYAEAVGMDPKDYGAHSLRHGFATSAAQHKVEERQIMRQTRHKSQAVVRRYIDEADRLIDNPVFKITGEDT</sequence>
<dbReference type="STRING" id="861450.HMPREF0080_01264"/>
<dbReference type="InterPro" id="IPR052925">
    <property type="entry name" value="Phage_Integrase-like_Recomb"/>
</dbReference>
<dbReference type="InterPro" id="IPR013762">
    <property type="entry name" value="Integrase-like_cat_sf"/>
</dbReference>
<dbReference type="PROSITE" id="PS51898">
    <property type="entry name" value="TYR_RECOMBINASE"/>
    <property type="match status" value="1"/>
</dbReference>
<keyword evidence="1" id="KW-0229">DNA integration</keyword>
<dbReference type="SUPFAM" id="SSF56349">
    <property type="entry name" value="DNA breaking-rejoining enzymes"/>
    <property type="match status" value="1"/>
</dbReference>
<evidence type="ECO:0000313" key="7">
    <source>
        <dbReference type="EMBL" id="EHM40351.1"/>
    </source>
</evidence>
<evidence type="ECO:0000259" key="6">
    <source>
        <dbReference type="PROSITE" id="PS51900"/>
    </source>
</evidence>
<protein>
    <submittedName>
        <fullName evidence="7">Site-specific recombinase, phage integrase family</fullName>
    </submittedName>
</protein>
<gene>
    <name evidence="7" type="ORF">HMPREF0080_01264</name>
</gene>
<evidence type="ECO:0000256" key="2">
    <source>
        <dbReference type="ARBA" id="ARBA00023125"/>
    </source>
</evidence>
<dbReference type="Proteomes" id="UP000005481">
    <property type="component" value="Unassembled WGS sequence"/>
</dbReference>
<evidence type="ECO:0000259" key="5">
    <source>
        <dbReference type="PROSITE" id="PS51898"/>
    </source>
</evidence>
<name>G9YHY0_9FIRM</name>
<organism evidence="7 8">
    <name type="scientific">Anaeroglobus geminatus F0357</name>
    <dbReference type="NCBI Taxonomy" id="861450"/>
    <lineage>
        <taxon>Bacteria</taxon>
        <taxon>Bacillati</taxon>
        <taxon>Bacillota</taxon>
        <taxon>Negativicutes</taxon>
        <taxon>Veillonellales</taxon>
        <taxon>Veillonellaceae</taxon>
        <taxon>Anaeroglobus</taxon>
    </lineage>
</organism>
<dbReference type="SUPFAM" id="SSF47823">
    <property type="entry name" value="lambda integrase-like, N-terminal domain"/>
    <property type="match status" value="1"/>
</dbReference>
<dbReference type="InterPro" id="IPR011010">
    <property type="entry name" value="DNA_brk_join_enz"/>
</dbReference>
<comment type="caution">
    <text evidence="7">The sequence shown here is derived from an EMBL/GenBank/DDBJ whole genome shotgun (WGS) entry which is preliminary data.</text>
</comment>
<dbReference type="Gene3D" id="1.10.150.130">
    <property type="match status" value="1"/>
</dbReference>
<dbReference type="EMBL" id="AGCJ01000047">
    <property type="protein sequence ID" value="EHM40351.1"/>
    <property type="molecule type" value="Genomic_DNA"/>
</dbReference>
<dbReference type="PANTHER" id="PTHR34605:SF4">
    <property type="entry name" value="DNA ADENINE METHYLTRANSFERASE"/>
    <property type="match status" value="1"/>
</dbReference>
<dbReference type="GO" id="GO:0003677">
    <property type="term" value="F:DNA binding"/>
    <property type="evidence" value="ECO:0007669"/>
    <property type="project" value="UniProtKB-UniRule"/>
</dbReference>
<dbReference type="InterPro" id="IPR044068">
    <property type="entry name" value="CB"/>
</dbReference>
<dbReference type="Pfam" id="PF02899">
    <property type="entry name" value="Phage_int_SAM_1"/>
    <property type="match status" value="1"/>
</dbReference>
<dbReference type="GO" id="GO:0015074">
    <property type="term" value="P:DNA integration"/>
    <property type="evidence" value="ECO:0007669"/>
    <property type="project" value="UniProtKB-KW"/>
</dbReference>
<dbReference type="eggNOG" id="COG4974">
    <property type="taxonomic scope" value="Bacteria"/>
</dbReference>
<keyword evidence="3" id="KW-0233">DNA recombination</keyword>
<dbReference type="PROSITE" id="PS51900">
    <property type="entry name" value="CB"/>
    <property type="match status" value="1"/>
</dbReference>
<reference evidence="7 8" key="1">
    <citation type="submission" date="2011-08" db="EMBL/GenBank/DDBJ databases">
        <authorList>
            <person name="Weinstock G."/>
            <person name="Sodergren E."/>
            <person name="Clifton S."/>
            <person name="Fulton L."/>
            <person name="Fulton B."/>
            <person name="Courtney L."/>
            <person name="Fronick C."/>
            <person name="Harrison M."/>
            <person name="Strong C."/>
            <person name="Farmer C."/>
            <person name="Delahaunty K."/>
            <person name="Markovic C."/>
            <person name="Hall O."/>
            <person name="Minx P."/>
            <person name="Tomlinson C."/>
            <person name="Mitreva M."/>
            <person name="Hou S."/>
            <person name="Chen J."/>
            <person name="Wollam A."/>
            <person name="Pepin K.H."/>
            <person name="Johnson M."/>
            <person name="Bhonagiri V."/>
            <person name="Zhang X."/>
            <person name="Suruliraj S."/>
            <person name="Warren W."/>
            <person name="Chinwalla A."/>
            <person name="Mardis E.R."/>
            <person name="Wilson R.K."/>
        </authorList>
    </citation>
    <scope>NUCLEOTIDE SEQUENCE [LARGE SCALE GENOMIC DNA]</scope>
    <source>
        <strain evidence="7 8">F0357</strain>
    </source>
</reference>
<dbReference type="GO" id="GO:0006310">
    <property type="term" value="P:DNA recombination"/>
    <property type="evidence" value="ECO:0007669"/>
    <property type="project" value="UniProtKB-KW"/>
</dbReference>
<evidence type="ECO:0000256" key="1">
    <source>
        <dbReference type="ARBA" id="ARBA00022908"/>
    </source>
</evidence>
<keyword evidence="8" id="KW-1185">Reference proteome</keyword>
<dbReference type="InterPro" id="IPR010998">
    <property type="entry name" value="Integrase_recombinase_N"/>
</dbReference>